<name>A0A812WN30_SYMPI</name>
<dbReference type="Proteomes" id="UP000649617">
    <property type="component" value="Unassembled WGS sequence"/>
</dbReference>
<keyword evidence="2" id="KW-1185">Reference proteome</keyword>
<accession>A0A812WN30</accession>
<evidence type="ECO:0000313" key="2">
    <source>
        <dbReference type="Proteomes" id="UP000649617"/>
    </source>
</evidence>
<evidence type="ECO:0000313" key="1">
    <source>
        <dbReference type="EMBL" id="CAE7687207.1"/>
    </source>
</evidence>
<sequence length="247" mass="26766">MSTGELRLLKVPRWLSEQWLKSKPKDLVADLDLDQGILKLNSTGTGCPTVLRVERRASPELFSFWQPLDGSEAPIEGPIVEALTVRPDLLDRGYRSLLQHRTEETALASGSRSRHEERIIQGDERPSVVRAPAKPAAAAAATPGASLQDVLSAVEKALQGAGTRGLTGLEIFERLPPGGCTLAQLRDALLALAIPAQAEDGARRYVYAPCMGRGRSGQMMRWSQEDAGEEARITTGHLRKRARTAAG</sequence>
<proteinExistence type="predicted"/>
<comment type="caution">
    <text evidence="1">The sequence shown here is derived from an EMBL/GenBank/DDBJ whole genome shotgun (WGS) entry which is preliminary data.</text>
</comment>
<reference evidence="1" key="1">
    <citation type="submission" date="2021-02" db="EMBL/GenBank/DDBJ databases">
        <authorList>
            <person name="Dougan E. K."/>
            <person name="Rhodes N."/>
            <person name="Thang M."/>
            <person name="Chan C."/>
        </authorList>
    </citation>
    <scope>NUCLEOTIDE SEQUENCE</scope>
</reference>
<organism evidence="1 2">
    <name type="scientific">Symbiodinium pilosum</name>
    <name type="common">Dinoflagellate</name>
    <dbReference type="NCBI Taxonomy" id="2952"/>
    <lineage>
        <taxon>Eukaryota</taxon>
        <taxon>Sar</taxon>
        <taxon>Alveolata</taxon>
        <taxon>Dinophyceae</taxon>
        <taxon>Suessiales</taxon>
        <taxon>Symbiodiniaceae</taxon>
        <taxon>Symbiodinium</taxon>
    </lineage>
</organism>
<dbReference type="AlphaFoldDB" id="A0A812WN30"/>
<dbReference type="EMBL" id="CAJNIZ010044393">
    <property type="protein sequence ID" value="CAE7687207.1"/>
    <property type="molecule type" value="Genomic_DNA"/>
</dbReference>
<protein>
    <submittedName>
        <fullName evidence="1">Uncharacterized protein</fullName>
    </submittedName>
</protein>
<dbReference type="OrthoDB" id="422229at2759"/>
<gene>
    <name evidence="1" type="ORF">SPIL2461_LOCUS19230</name>
</gene>